<proteinExistence type="predicted"/>
<gene>
    <name evidence="2" type="ORF">R50_1398</name>
</gene>
<dbReference type="KEGG" id="hfv:R50_1398"/>
<sequence>MPLGNMNGRLTLGVLILILGLTFLATALIERKTPGVKRLLQWLGALGAVFTVGGVSLLLMP</sequence>
<dbReference type="EMBL" id="LR778114">
    <property type="protein sequence ID" value="CAB1128904.1"/>
    <property type="molecule type" value="Genomic_DNA"/>
</dbReference>
<accession>A0A6F8ZG40</accession>
<evidence type="ECO:0000313" key="3">
    <source>
        <dbReference type="Proteomes" id="UP000503399"/>
    </source>
</evidence>
<keyword evidence="1" id="KW-1133">Transmembrane helix</keyword>
<evidence type="ECO:0000313" key="2">
    <source>
        <dbReference type="EMBL" id="CAB1128904.1"/>
    </source>
</evidence>
<keyword evidence="3" id="KW-1185">Reference proteome</keyword>
<protein>
    <submittedName>
        <fullName evidence="2">Uncharacterized protein</fullName>
    </submittedName>
</protein>
<organism evidence="2 3">
    <name type="scientific">Candidatus Hydrogenisulfobacillus filiaventi</name>
    <dbReference type="NCBI Taxonomy" id="2707344"/>
    <lineage>
        <taxon>Bacteria</taxon>
        <taxon>Bacillati</taxon>
        <taxon>Bacillota</taxon>
        <taxon>Clostridia</taxon>
        <taxon>Eubacteriales</taxon>
        <taxon>Clostridiales Family XVII. Incertae Sedis</taxon>
        <taxon>Candidatus Hydrogenisulfobacillus</taxon>
    </lineage>
</organism>
<name>A0A6F8ZG40_9FIRM</name>
<dbReference type="AlphaFoldDB" id="A0A6F8ZG40"/>
<keyword evidence="1" id="KW-0472">Membrane</keyword>
<dbReference type="Proteomes" id="UP000503399">
    <property type="component" value="Chromosome"/>
</dbReference>
<evidence type="ECO:0000256" key="1">
    <source>
        <dbReference type="SAM" id="Phobius"/>
    </source>
</evidence>
<feature type="transmembrane region" description="Helical" evidence="1">
    <location>
        <begin position="39"/>
        <end position="60"/>
    </location>
</feature>
<reference evidence="2 3" key="1">
    <citation type="submission" date="2020-02" db="EMBL/GenBank/DDBJ databases">
        <authorList>
            <person name="Hogendoorn C."/>
        </authorList>
    </citation>
    <scope>NUCLEOTIDE SEQUENCE [LARGE SCALE GENOMIC DNA]</scope>
    <source>
        <strain evidence="2">R501</strain>
    </source>
</reference>
<keyword evidence="1" id="KW-0812">Transmembrane</keyword>